<feature type="region of interest" description="Disordered" evidence="1">
    <location>
        <begin position="28"/>
        <end position="110"/>
    </location>
</feature>
<feature type="compositionally biased region" description="Polar residues" evidence="1">
    <location>
        <begin position="100"/>
        <end position="110"/>
    </location>
</feature>
<evidence type="ECO:0000313" key="2">
    <source>
        <dbReference type="EMBL" id="KAK7468680.1"/>
    </source>
</evidence>
<evidence type="ECO:0000256" key="1">
    <source>
        <dbReference type="SAM" id="MobiDB-lite"/>
    </source>
</evidence>
<reference evidence="2 3" key="1">
    <citation type="submission" date="2024-01" db="EMBL/GenBank/DDBJ databases">
        <title>A draft genome for the cacao thread blight pathogen Marasmiellus scandens.</title>
        <authorList>
            <person name="Baruah I.K."/>
            <person name="Leung J."/>
            <person name="Bukari Y."/>
            <person name="Amoako-Attah I."/>
            <person name="Meinhardt L.W."/>
            <person name="Bailey B.A."/>
            <person name="Cohen S.P."/>
        </authorList>
    </citation>
    <scope>NUCLEOTIDE SEQUENCE [LARGE SCALE GENOMIC DNA]</scope>
    <source>
        <strain evidence="2 3">GH-19</strain>
    </source>
</reference>
<evidence type="ECO:0000313" key="3">
    <source>
        <dbReference type="Proteomes" id="UP001498398"/>
    </source>
</evidence>
<dbReference type="EMBL" id="JBANRG010000003">
    <property type="protein sequence ID" value="KAK7468680.1"/>
    <property type="molecule type" value="Genomic_DNA"/>
</dbReference>
<name>A0ABR1JZG8_9AGAR</name>
<organism evidence="2 3">
    <name type="scientific">Marasmiellus scandens</name>
    <dbReference type="NCBI Taxonomy" id="2682957"/>
    <lineage>
        <taxon>Eukaryota</taxon>
        <taxon>Fungi</taxon>
        <taxon>Dikarya</taxon>
        <taxon>Basidiomycota</taxon>
        <taxon>Agaricomycotina</taxon>
        <taxon>Agaricomycetes</taxon>
        <taxon>Agaricomycetidae</taxon>
        <taxon>Agaricales</taxon>
        <taxon>Marasmiineae</taxon>
        <taxon>Omphalotaceae</taxon>
        <taxon>Marasmiellus</taxon>
    </lineage>
</organism>
<gene>
    <name evidence="2" type="ORF">VKT23_003183</name>
</gene>
<accession>A0ABR1JZG8</accession>
<protein>
    <submittedName>
        <fullName evidence="2">Uncharacterized protein</fullName>
    </submittedName>
</protein>
<dbReference type="Proteomes" id="UP001498398">
    <property type="component" value="Unassembled WGS sequence"/>
</dbReference>
<comment type="caution">
    <text evidence="2">The sequence shown here is derived from an EMBL/GenBank/DDBJ whole genome shotgun (WGS) entry which is preliminary data.</text>
</comment>
<feature type="compositionally biased region" description="Basic and acidic residues" evidence="1">
    <location>
        <begin position="49"/>
        <end position="81"/>
    </location>
</feature>
<sequence length="110" mass="12606">MAALTLEQKKQRYSRDLAEHTLRQWNSLRENQARSSMPAKGRILTQSGTERHTSSRRGEGKAEIEHVDHSPRDKTPRRESKQNGVQVIDYGIASPKCGESDTTPRQTRHR</sequence>
<proteinExistence type="predicted"/>
<keyword evidence="3" id="KW-1185">Reference proteome</keyword>